<evidence type="ECO:0000313" key="2">
    <source>
        <dbReference type="Proteomes" id="UP000784294"/>
    </source>
</evidence>
<dbReference type="OrthoDB" id="19329at2759"/>
<dbReference type="EMBL" id="CAAALY010276532">
    <property type="protein sequence ID" value="VEL42780.1"/>
    <property type="molecule type" value="Genomic_DNA"/>
</dbReference>
<dbReference type="AlphaFoldDB" id="A0A448XR43"/>
<gene>
    <name evidence="1" type="ORF">PXEA_LOCUS36220</name>
</gene>
<protein>
    <submittedName>
        <fullName evidence="1">Uncharacterized protein</fullName>
    </submittedName>
</protein>
<reference evidence="1" key="1">
    <citation type="submission" date="2018-11" db="EMBL/GenBank/DDBJ databases">
        <authorList>
            <consortium name="Pathogen Informatics"/>
        </authorList>
    </citation>
    <scope>NUCLEOTIDE SEQUENCE</scope>
</reference>
<sequence>MLDRPDGHSRLWCGPDDPVELALAVAKAREELGDEAEKADKLASHELSRPALAGGEVYHRFFDGTLLPLPTILEPQIVYKLILKLSFVWSYSMLKAIAYHQPVM</sequence>
<name>A0A448XR43_9PLAT</name>
<keyword evidence="2" id="KW-1185">Reference proteome</keyword>
<dbReference type="Proteomes" id="UP000784294">
    <property type="component" value="Unassembled WGS sequence"/>
</dbReference>
<proteinExistence type="predicted"/>
<evidence type="ECO:0000313" key="1">
    <source>
        <dbReference type="EMBL" id="VEL42780.1"/>
    </source>
</evidence>
<organism evidence="1 2">
    <name type="scientific">Protopolystoma xenopodis</name>
    <dbReference type="NCBI Taxonomy" id="117903"/>
    <lineage>
        <taxon>Eukaryota</taxon>
        <taxon>Metazoa</taxon>
        <taxon>Spiralia</taxon>
        <taxon>Lophotrochozoa</taxon>
        <taxon>Platyhelminthes</taxon>
        <taxon>Monogenea</taxon>
        <taxon>Polyopisthocotylea</taxon>
        <taxon>Polystomatidea</taxon>
        <taxon>Polystomatidae</taxon>
        <taxon>Protopolystoma</taxon>
    </lineage>
</organism>
<comment type="caution">
    <text evidence="1">The sequence shown here is derived from an EMBL/GenBank/DDBJ whole genome shotgun (WGS) entry which is preliminary data.</text>
</comment>
<accession>A0A448XR43</accession>